<dbReference type="PANTHER" id="PTHR42904">
    <property type="entry name" value="NUDIX HYDROLASE, NUDC SUBFAMILY"/>
    <property type="match status" value="1"/>
</dbReference>
<dbReference type="OrthoDB" id="9791656at2"/>
<dbReference type="InterPro" id="IPR050241">
    <property type="entry name" value="NAD-cap_RNA_hydrolase_NudC"/>
</dbReference>
<dbReference type="Pfam" id="PF09297">
    <property type="entry name" value="Zn_ribbon_NUD"/>
    <property type="match status" value="1"/>
</dbReference>
<dbReference type="InterPro" id="IPR015375">
    <property type="entry name" value="NADH_PPase-like_N"/>
</dbReference>
<comment type="cofactor">
    <cofactor evidence="1">
        <name>Mg(2+)</name>
        <dbReference type="ChEBI" id="CHEBI:18420"/>
    </cofactor>
</comment>
<keyword evidence="6" id="KW-0520">NAD</keyword>
<keyword evidence="3" id="KW-0479">Metal-binding</keyword>
<organism evidence="8 9">
    <name type="scientific">Actinophytocola xinjiangensis</name>
    <dbReference type="NCBI Taxonomy" id="485602"/>
    <lineage>
        <taxon>Bacteria</taxon>
        <taxon>Bacillati</taxon>
        <taxon>Actinomycetota</taxon>
        <taxon>Actinomycetes</taxon>
        <taxon>Pseudonocardiales</taxon>
        <taxon>Pseudonocardiaceae</taxon>
    </lineage>
</organism>
<evidence type="ECO:0000256" key="3">
    <source>
        <dbReference type="ARBA" id="ARBA00022723"/>
    </source>
</evidence>
<dbReference type="CDD" id="cd03429">
    <property type="entry name" value="NUDIX_NADH_pyrophosphatase_Nudt13"/>
    <property type="match status" value="1"/>
</dbReference>
<sequence>MARVLTLPYNGLLLDRAGARRPDAAWVETVRAAPGSRVLAFWRDGCLVAGGVPVSAVVDDRDAVFLGLDGSAGSDAGVFAVDLSDLDEAAAVPRAGADAVVDVRRLFPTLGEAEAAVLAYARGMLHWHRNQRYCGACGARTSVRHAGHQLVCTGCGKLLFPRIEPAVIMLVVSPDGHRALLGRHRGAAADAYSTLAGFVEIGESLEGAVRRELAEEAGVAVSSVSYQASQAWPFPSGLMVGFRAVAVSEEVAVDQDELLEARWFTREELAELIDRHRAAGTDRRDSIETHLVQTWLAER</sequence>
<dbReference type="AlphaFoldDB" id="A0A7Z0WR36"/>
<evidence type="ECO:0000313" key="9">
    <source>
        <dbReference type="Proteomes" id="UP000185696"/>
    </source>
</evidence>
<dbReference type="Gene3D" id="3.90.79.10">
    <property type="entry name" value="Nucleoside Triphosphate Pyrophosphohydrolase"/>
    <property type="match status" value="1"/>
</dbReference>
<dbReference type="SUPFAM" id="SSF55811">
    <property type="entry name" value="Nudix"/>
    <property type="match status" value="1"/>
</dbReference>
<reference evidence="8 9" key="1">
    <citation type="submission" date="2016-12" db="EMBL/GenBank/DDBJ databases">
        <title>The draft genome sequence of Actinophytocola xinjiangensis.</title>
        <authorList>
            <person name="Wang W."/>
            <person name="Yuan L."/>
        </authorList>
    </citation>
    <scope>NUCLEOTIDE SEQUENCE [LARGE SCALE GENOMIC DNA]</scope>
    <source>
        <strain evidence="8 9">CGMCC 4.4663</strain>
    </source>
</reference>
<evidence type="ECO:0000256" key="2">
    <source>
        <dbReference type="ARBA" id="ARBA00012381"/>
    </source>
</evidence>
<evidence type="ECO:0000256" key="1">
    <source>
        <dbReference type="ARBA" id="ARBA00001946"/>
    </source>
</evidence>
<dbReference type="InterPro" id="IPR015797">
    <property type="entry name" value="NUDIX_hydrolase-like_dom_sf"/>
</dbReference>
<dbReference type="Proteomes" id="UP000185696">
    <property type="component" value="Unassembled WGS sequence"/>
</dbReference>
<keyword evidence="9" id="KW-1185">Reference proteome</keyword>
<dbReference type="GO" id="GO:0046872">
    <property type="term" value="F:metal ion binding"/>
    <property type="evidence" value="ECO:0007669"/>
    <property type="project" value="UniProtKB-KW"/>
</dbReference>
<dbReference type="EC" id="3.6.1.22" evidence="2"/>
<dbReference type="PROSITE" id="PS51462">
    <property type="entry name" value="NUDIX"/>
    <property type="match status" value="1"/>
</dbReference>
<dbReference type="InterPro" id="IPR015376">
    <property type="entry name" value="Znr_NADH_PPase"/>
</dbReference>
<proteinExistence type="predicted"/>
<keyword evidence="5" id="KW-0460">Magnesium</keyword>
<dbReference type="Gene3D" id="3.90.79.20">
    <property type="match status" value="1"/>
</dbReference>
<dbReference type="GO" id="GO:0019677">
    <property type="term" value="P:NAD+ catabolic process"/>
    <property type="evidence" value="ECO:0007669"/>
    <property type="project" value="TreeGrafter"/>
</dbReference>
<evidence type="ECO:0000259" key="7">
    <source>
        <dbReference type="PROSITE" id="PS51462"/>
    </source>
</evidence>
<accession>A0A7Z0WR36</accession>
<gene>
    <name evidence="8" type="ORF">BLA60_01065</name>
</gene>
<name>A0A7Z0WR36_9PSEU</name>
<dbReference type="EMBL" id="MSIF01000001">
    <property type="protein sequence ID" value="OLF13816.1"/>
    <property type="molecule type" value="Genomic_DNA"/>
</dbReference>
<dbReference type="Pfam" id="PF00293">
    <property type="entry name" value="NUDIX"/>
    <property type="match status" value="1"/>
</dbReference>
<evidence type="ECO:0000256" key="5">
    <source>
        <dbReference type="ARBA" id="ARBA00022842"/>
    </source>
</evidence>
<dbReference type="InterPro" id="IPR049734">
    <property type="entry name" value="NudC-like_C"/>
</dbReference>
<dbReference type="NCBIfam" id="NF001299">
    <property type="entry name" value="PRK00241.1"/>
    <property type="match status" value="1"/>
</dbReference>
<dbReference type="Pfam" id="PF09296">
    <property type="entry name" value="NUDIX-like"/>
    <property type="match status" value="1"/>
</dbReference>
<protein>
    <recommendedName>
        <fullName evidence="2">NAD(+) diphosphatase</fullName>
        <ecNumber evidence="2">3.6.1.22</ecNumber>
    </recommendedName>
</protein>
<keyword evidence="4" id="KW-0378">Hydrolase</keyword>
<evidence type="ECO:0000256" key="6">
    <source>
        <dbReference type="ARBA" id="ARBA00023027"/>
    </source>
</evidence>
<dbReference type="PANTHER" id="PTHR42904:SF8">
    <property type="entry name" value="NAD(+) DIPHOSPHATASE"/>
    <property type="match status" value="1"/>
</dbReference>
<dbReference type="InterPro" id="IPR000086">
    <property type="entry name" value="NUDIX_hydrolase_dom"/>
</dbReference>
<dbReference type="GO" id="GO:0005829">
    <property type="term" value="C:cytosol"/>
    <property type="evidence" value="ECO:0007669"/>
    <property type="project" value="TreeGrafter"/>
</dbReference>
<evidence type="ECO:0000256" key="4">
    <source>
        <dbReference type="ARBA" id="ARBA00022801"/>
    </source>
</evidence>
<evidence type="ECO:0000313" key="8">
    <source>
        <dbReference type="EMBL" id="OLF13816.1"/>
    </source>
</evidence>
<dbReference type="InterPro" id="IPR020084">
    <property type="entry name" value="NUDIX_hydrolase_CS"/>
</dbReference>
<comment type="caution">
    <text evidence="8">The sequence shown here is derived from an EMBL/GenBank/DDBJ whole genome shotgun (WGS) entry which is preliminary data.</text>
</comment>
<dbReference type="GO" id="GO:0006742">
    <property type="term" value="P:NADP+ catabolic process"/>
    <property type="evidence" value="ECO:0007669"/>
    <property type="project" value="TreeGrafter"/>
</dbReference>
<dbReference type="GO" id="GO:0035529">
    <property type="term" value="F:NADH pyrophosphatase activity"/>
    <property type="evidence" value="ECO:0007669"/>
    <property type="project" value="TreeGrafter"/>
</dbReference>
<feature type="domain" description="Nudix hydrolase" evidence="7">
    <location>
        <begin position="161"/>
        <end position="291"/>
    </location>
</feature>
<dbReference type="PROSITE" id="PS00893">
    <property type="entry name" value="NUDIX_BOX"/>
    <property type="match status" value="1"/>
</dbReference>